<gene>
    <name evidence="2" type="ORF">HNAJ_LOCUS1868</name>
</gene>
<reference evidence="4" key="1">
    <citation type="submission" date="2016-04" db="UniProtKB">
        <authorList>
            <consortium name="WormBaseParasite"/>
        </authorList>
    </citation>
    <scope>IDENTIFICATION</scope>
</reference>
<evidence type="ECO:0000313" key="2">
    <source>
        <dbReference type="EMBL" id="VDN97727.1"/>
    </source>
</evidence>
<accession>A0A158QHA7</accession>
<evidence type="ECO:0000256" key="1">
    <source>
        <dbReference type="SAM" id="MobiDB-lite"/>
    </source>
</evidence>
<name>A0A158QHA7_RODNA</name>
<sequence length="294" mass="32769">MFPRCKNCYSVMNNTKIPSSVKNSDYVWDQLSLKIATATLQTVTNIISAYQANFQKQHAQAQVMANMQKQGQSLVNLQRHQGQTSVPKQEEKQPTLIQTQANAQKPQQQVQQTQQQQRVTTFPENVRFTTQVPSIIINRTPQQHLQAAHTAQINSPTAGQQASISVSNNTRIAHSTAVLSTPQRGAWGNQVSQSPSSTTSQLTNSLPTAQIIRPQSTQQRTLPQQQQQQIQTHSQQSSPQVQFQQFQQQQQFRAAVAGMVSRNPLDYISWTRQFSTSQGFDSVASVNPLGLAFA</sequence>
<feature type="region of interest" description="Disordered" evidence="1">
    <location>
        <begin position="99"/>
        <end position="122"/>
    </location>
</feature>
<dbReference type="EMBL" id="UZAE01000802">
    <property type="protein sequence ID" value="VDN97727.1"/>
    <property type="molecule type" value="Genomic_DNA"/>
</dbReference>
<feature type="region of interest" description="Disordered" evidence="1">
    <location>
        <begin position="141"/>
        <end position="165"/>
    </location>
</feature>
<evidence type="ECO:0000313" key="4">
    <source>
        <dbReference type="WBParaSite" id="HNAJ_0000186901-mRNA-1"/>
    </source>
</evidence>
<dbReference type="AlphaFoldDB" id="A0A158QHA7"/>
<keyword evidence="3" id="KW-1185">Reference proteome</keyword>
<proteinExistence type="predicted"/>
<protein>
    <submittedName>
        <fullName evidence="2 4">Uncharacterized protein</fullName>
    </submittedName>
</protein>
<dbReference type="WBParaSite" id="HNAJ_0000186901-mRNA-1">
    <property type="protein sequence ID" value="HNAJ_0000186901-mRNA-1"/>
    <property type="gene ID" value="HNAJ_0000186901"/>
</dbReference>
<evidence type="ECO:0000313" key="3">
    <source>
        <dbReference type="Proteomes" id="UP000278807"/>
    </source>
</evidence>
<organism evidence="4">
    <name type="scientific">Rodentolepis nana</name>
    <name type="common">Dwarf tapeworm</name>
    <name type="synonym">Hymenolepis nana</name>
    <dbReference type="NCBI Taxonomy" id="102285"/>
    <lineage>
        <taxon>Eukaryota</taxon>
        <taxon>Metazoa</taxon>
        <taxon>Spiralia</taxon>
        <taxon>Lophotrochozoa</taxon>
        <taxon>Platyhelminthes</taxon>
        <taxon>Cestoda</taxon>
        <taxon>Eucestoda</taxon>
        <taxon>Cyclophyllidea</taxon>
        <taxon>Hymenolepididae</taxon>
        <taxon>Rodentolepis</taxon>
    </lineage>
</organism>
<reference evidence="2 3" key="2">
    <citation type="submission" date="2018-11" db="EMBL/GenBank/DDBJ databases">
        <authorList>
            <consortium name="Pathogen Informatics"/>
        </authorList>
    </citation>
    <scope>NUCLEOTIDE SEQUENCE [LARGE SCALE GENOMIC DNA]</scope>
</reference>
<feature type="region of interest" description="Disordered" evidence="1">
    <location>
        <begin position="177"/>
        <end position="204"/>
    </location>
</feature>
<dbReference type="OrthoDB" id="10601915at2759"/>
<feature type="compositionally biased region" description="Low complexity" evidence="1">
    <location>
        <begin position="192"/>
        <end position="204"/>
    </location>
</feature>
<feature type="compositionally biased region" description="Low complexity" evidence="1">
    <location>
        <begin position="99"/>
        <end position="121"/>
    </location>
</feature>
<dbReference type="Proteomes" id="UP000278807">
    <property type="component" value="Unassembled WGS sequence"/>
</dbReference>